<feature type="transmembrane region" description="Helical" evidence="9">
    <location>
        <begin position="12"/>
        <end position="33"/>
    </location>
</feature>
<dbReference type="Proteomes" id="UP000237947">
    <property type="component" value="Chromosome"/>
</dbReference>
<evidence type="ECO:0000313" key="11">
    <source>
        <dbReference type="Proteomes" id="UP000237947"/>
    </source>
</evidence>
<keyword evidence="4 8" id="KW-1003">Cell membrane</keyword>
<dbReference type="Pfam" id="PF00860">
    <property type="entry name" value="Xan_ur_permease"/>
    <property type="match status" value="1"/>
</dbReference>
<feature type="transmembrane region" description="Helical" evidence="9">
    <location>
        <begin position="372"/>
        <end position="392"/>
    </location>
</feature>
<dbReference type="InterPro" id="IPR026033">
    <property type="entry name" value="Azg-like_bact_archaea"/>
</dbReference>
<dbReference type="PANTHER" id="PTHR43337">
    <property type="entry name" value="XANTHINE/URACIL PERMEASE C887.17-RELATED"/>
    <property type="match status" value="1"/>
</dbReference>
<evidence type="ECO:0000256" key="7">
    <source>
        <dbReference type="ARBA" id="ARBA00023136"/>
    </source>
</evidence>
<name>A0A2S0KMY1_9FIRM</name>
<sequence length="461" mass="48447">MEKFFKLKKYGTNISTEVLAGLTTFFAMSYILIVNPSVLSDAGMPWGGVYLATILSAAIGTLIMGLYGNVPYAVAPGMGLNQFFALTVVKALGFSWQEALSMVFICGVFNVLITVTSVRKKIIAAIPENLQYAIGGGIGIFVAYLGFINAGVLENVPAGEAGSKALIPSLGSFTNPVLIVAMIGLVITIVLAVLNVKGSILIGIIATAIIGIPFGVTHLNGDIVSVKEAFQGLGTTFGAIFTKEGIPSLFTGGWDRLLISAVTIFSFSLSDVFDTIGTFIGAGRSSGIFSQEEVDKMQETVGFETRLDRAMVADSVATSTGAILGTSNATTFVESAAGIGAGGRTGLASVVTAIMFLLCIFIAPLASVIPSAATAPALIVVGIMMLGSFGKINWEDLSEAVPCFFTSIFMGLSYSISYGIAFGFITYTIVKITKKEWKDLNPIIIVSSLLFILYFIVMAKL</sequence>
<feature type="transmembrane region" description="Helical" evidence="9">
    <location>
        <begin position="200"/>
        <end position="219"/>
    </location>
</feature>
<dbReference type="EMBL" id="CP027226">
    <property type="protein sequence ID" value="AVM42390.1"/>
    <property type="molecule type" value="Genomic_DNA"/>
</dbReference>
<feature type="transmembrane region" description="Helical" evidence="9">
    <location>
        <begin position="45"/>
        <end position="67"/>
    </location>
</feature>
<dbReference type="GO" id="GO:0005886">
    <property type="term" value="C:plasma membrane"/>
    <property type="evidence" value="ECO:0007669"/>
    <property type="project" value="UniProtKB-SubCell"/>
</dbReference>
<evidence type="ECO:0000256" key="3">
    <source>
        <dbReference type="ARBA" id="ARBA00022448"/>
    </source>
</evidence>
<accession>A0A2S0KMY1</accession>
<comment type="similarity">
    <text evidence="2 8">Belongs to the nucleobase:cation symporter-2 (NCS2) (TC 2.A.40) family. Azg-like subfamily.</text>
</comment>
<dbReference type="GO" id="GO:0005345">
    <property type="term" value="F:purine nucleobase transmembrane transporter activity"/>
    <property type="evidence" value="ECO:0007669"/>
    <property type="project" value="TreeGrafter"/>
</dbReference>
<evidence type="ECO:0000256" key="5">
    <source>
        <dbReference type="ARBA" id="ARBA00022692"/>
    </source>
</evidence>
<feature type="transmembrane region" description="Helical" evidence="9">
    <location>
        <begin position="173"/>
        <end position="193"/>
    </location>
</feature>
<dbReference type="AlphaFoldDB" id="A0A2S0KMY1"/>
<feature type="transmembrane region" description="Helical" evidence="9">
    <location>
        <begin position="347"/>
        <end position="366"/>
    </location>
</feature>
<evidence type="ECO:0000256" key="2">
    <source>
        <dbReference type="ARBA" id="ARBA00005697"/>
    </source>
</evidence>
<evidence type="ECO:0000256" key="4">
    <source>
        <dbReference type="ARBA" id="ARBA00022475"/>
    </source>
</evidence>
<dbReference type="InterPro" id="IPR006043">
    <property type="entry name" value="NCS2"/>
</dbReference>
<evidence type="ECO:0000256" key="1">
    <source>
        <dbReference type="ARBA" id="ARBA00004651"/>
    </source>
</evidence>
<feature type="transmembrane region" description="Helical" evidence="9">
    <location>
        <begin position="130"/>
        <end position="153"/>
    </location>
</feature>
<dbReference type="OrthoDB" id="9808458at2"/>
<comment type="subcellular location">
    <subcellularLocation>
        <location evidence="1 8">Cell membrane</location>
        <topology evidence="1 8">Multi-pass membrane protein</topology>
    </subcellularLocation>
</comment>
<keyword evidence="11" id="KW-1185">Reference proteome</keyword>
<keyword evidence="5 8" id="KW-0812">Transmembrane</keyword>
<dbReference type="KEGG" id="fsa:C5Q98_03735"/>
<gene>
    <name evidence="10" type="ORF">C5Q98_03735</name>
</gene>
<evidence type="ECO:0000313" key="10">
    <source>
        <dbReference type="EMBL" id="AVM42390.1"/>
    </source>
</evidence>
<dbReference type="PANTHER" id="PTHR43337:SF1">
    <property type="entry name" value="XANTHINE_URACIL PERMEASE C887.17-RELATED"/>
    <property type="match status" value="1"/>
</dbReference>
<proteinExistence type="inferred from homology"/>
<dbReference type="PIRSF" id="PIRSF005353">
    <property type="entry name" value="PbuG"/>
    <property type="match status" value="1"/>
</dbReference>
<dbReference type="InterPro" id="IPR045018">
    <property type="entry name" value="Azg-like"/>
</dbReference>
<feature type="transmembrane region" description="Helical" evidence="9">
    <location>
        <begin position="99"/>
        <end position="118"/>
    </location>
</feature>
<keyword evidence="3 8" id="KW-0813">Transport</keyword>
<reference evidence="11" key="1">
    <citation type="submission" date="2018-02" db="EMBL/GenBank/DDBJ databases">
        <authorList>
            <person name="Holder M.E."/>
            <person name="Ajami N.J."/>
            <person name="Petrosino J.F."/>
        </authorList>
    </citation>
    <scope>NUCLEOTIDE SEQUENCE [LARGE SCALE GENOMIC DNA]</scope>
    <source>
        <strain evidence="11">CCUG 47711</strain>
    </source>
</reference>
<keyword evidence="7 8" id="KW-0472">Membrane</keyword>
<protein>
    <submittedName>
        <fullName evidence="10">Guanine permease</fullName>
    </submittedName>
</protein>
<dbReference type="RefSeq" id="WP_106012373.1">
    <property type="nucleotide sequence ID" value="NZ_CP027226.1"/>
</dbReference>
<feature type="transmembrane region" description="Helical" evidence="9">
    <location>
        <begin position="404"/>
        <end position="430"/>
    </location>
</feature>
<evidence type="ECO:0000256" key="6">
    <source>
        <dbReference type="ARBA" id="ARBA00022989"/>
    </source>
</evidence>
<evidence type="ECO:0000256" key="9">
    <source>
        <dbReference type="SAM" id="Phobius"/>
    </source>
</evidence>
<keyword evidence="6 8" id="KW-1133">Transmembrane helix</keyword>
<feature type="transmembrane region" description="Helical" evidence="9">
    <location>
        <begin position="442"/>
        <end position="459"/>
    </location>
</feature>
<evidence type="ECO:0000256" key="8">
    <source>
        <dbReference type="PIRNR" id="PIRNR005353"/>
    </source>
</evidence>
<organism evidence="10 11">
    <name type="scientific">Fastidiosipila sanguinis</name>
    <dbReference type="NCBI Taxonomy" id="236753"/>
    <lineage>
        <taxon>Bacteria</taxon>
        <taxon>Bacillati</taxon>
        <taxon>Bacillota</taxon>
        <taxon>Clostridia</taxon>
        <taxon>Eubacteriales</taxon>
        <taxon>Oscillospiraceae</taxon>
        <taxon>Fastidiosipila</taxon>
    </lineage>
</organism>